<dbReference type="EMBL" id="LNYC01000059">
    <property type="protein sequence ID" value="KTC98720.1"/>
    <property type="molecule type" value="Genomic_DNA"/>
</dbReference>
<protein>
    <submittedName>
        <fullName evidence="1">Uncharacterized protein</fullName>
    </submittedName>
</protein>
<dbReference type="AlphaFoldDB" id="A0A0W0TTC8"/>
<name>A0A0W0TTC8_9GAMM</name>
<sequence>LPETHTEEIPPDADVTTLDVFHAADWKERLLGRWILQGSALFFEEGELVRALKEGRQTVVIANGLWENPEFLHVFREACAQRMLTYSGGSLPFPEGLRFYRQEGYD</sequence>
<keyword evidence="2" id="KW-1185">Reference proteome</keyword>
<evidence type="ECO:0000313" key="2">
    <source>
        <dbReference type="Proteomes" id="UP000054785"/>
    </source>
</evidence>
<feature type="non-terminal residue" evidence="1">
    <location>
        <position position="106"/>
    </location>
</feature>
<reference evidence="1 2" key="1">
    <citation type="submission" date="2015-11" db="EMBL/GenBank/DDBJ databases">
        <title>Genomic analysis of 38 Legionella species identifies large and diverse effector repertoires.</title>
        <authorList>
            <person name="Burstein D."/>
            <person name="Amaro F."/>
            <person name="Zusman T."/>
            <person name="Lifshitz Z."/>
            <person name="Cohen O."/>
            <person name="Gilbert J.A."/>
            <person name="Pupko T."/>
            <person name="Shuman H.A."/>
            <person name="Segal G."/>
        </authorList>
    </citation>
    <scope>NUCLEOTIDE SEQUENCE [LARGE SCALE GENOMIC DNA]</scope>
    <source>
        <strain evidence="1 2">ATCC 49504</strain>
    </source>
</reference>
<feature type="non-terminal residue" evidence="1">
    <location>
        <position position="1"/>
    </location>
</feature>
<dbReference type="Proteomes" id="UP000054785">
    <property type="component" value="Unassembled WGS sequence"/>
</dbReference>
<dbReference type="RefSeq" id="WP_162261983.1">
    <property type="nucleotide sequence ID" value="NZ_LNYC01000059.1"/>
</dbReference>
<evidence type="ECO:0000313" key="1">
    <source>
        <dbReference type="EMBL" id="KTC98720.1"/>
    </source>
</evidence>
<proteinExistence type="predicted"/>
<gene>
    <name evidence="1" type="ORF">Lgee_1524</name>
</gene>
<comment type="caution">
    <text evidence="1">The sequence shown here is derived from an EMBL/GenBank/DDBJ whole genome shotgun (WGS) entry which is preliminary data.</text>
</comment>
<accession>A0A0W0TTC8</accession>
<organism evidence="1 2">
    <name type="scientific">Legionella geestiana</name>
    <dbReference type="NCBI Taxonomy" id="45065"/>
    <lineage>
        <taxon>Bacteria</taxon>
        <taxon>Pseudomonadati</taxon>
        <taxon>Pseudomonadota</taxon>
        <taxon>Gammaproteobacteria</taxon>
        <taxon>Legionellales</taxon>
        <taxon>Legionellaceae</taxon>
        <taxon>Legionella</taxon>
    </lineage>
</organism>